<feature type="non-terminal residue" evidence="2">
    <location>
        <position position="1"/>
    </location>
</feature>
<evidence type="ECO:0000256" key="1">
    <source>
        <dbReference type="SAM" id="MobiDB-lite"/>
    </source>
</evidence>
<gene>
    <name evidence="2" type="ORF">AVEN_102459_1</name>
</gene>
<protein>
    <submittedName>
        <fullName evidence="2">Uncharacterized protein</fullName>
    </submittedName>
</protein>
<dbReference type="Proteomes" id="UP000499080">
    <property type="component" value="Unassembled WGS sequence"/>
</dbReference>
<dbReference type="EMBL" id="BGPR01005164">
    <property type="protein sequence ID" value="GBN07540.1"/>
    <property type="molecule type" value="Genomic_DNA"/>
</dbReference>
<sequence length="90" mass="10617">TEWNPPVLYRNSRRLTPMVARSIVDKERNYIFPKKFTQLPIPPESGFCRTGSLRRDRTHRVYSSKDNGSKKFEMSNNFDNLDHRNGALLF</sequence>
<feature type="region of interest" description="Disordered" evidence="1">
    <location>
        <begin position="58"/>
        <end position="77"/>
    </location>
</feature>
<evidence type="ECO:0000313" key="3">
    <source>
        <dbReference type="Proteomes" id="UP000499080"/>
    </source>
</evidence>
<dbReference type="AlphaFoldDB" id="A0A4Y2KZR3"/>
<organism evidence="2 3">
    <name type="scientific">Araneus ventricosus</name>
    <name type="common">Orbweaver spider</name>
    <name type="synonym">Epeira ventricosa</name>
    <dbReference type="NCBI Taxonomy" id="182803"/>
    <lineage>
        <taxon>Eukaryota</taxon>
        <taxon>Metazoa</taxon>
        <taxon>Ecdysozoa</taxon>
        <taxon>Arthropoda</taxon>
        <taxon>Chelicerata</taxon>
        <taxon>Arachnida</taxon>
        <taxon>Araneae</taxon>
        <taxon>Araneomorphae</taxon>
        <taxon>Entelegynae</taxon>
        <taxon>Araneoidea</taxon>
        <taxon>Araneidae</taxon>
        <taxon>Araneus</taxon>
    </lineage>
</organism>
<accession>A0A4Y2KZR3</accession>
<reference evidence="2 3" key="1">
    <citation type="journal article" date="2019" name="Sci. Rep.">
        <title>Orb-weaving spider Araneus ventricosus genome elucidates the spidroin gene catalogue.</title>
        <authorList>
            <person name="Kono N."/>
            <person name="Nakamura H."/>
            <person name="Ohtoshi R."/>
            <person name="Moran D.A.P."/>
            <person name="Shinohara A."/>
            <person name="Yoshida Y."/>
            <person name="Fujiwara M."/>
            <person name="Mori M."/>
            <person name="Tomita M."/>
            <person name="Arakawa K."/>
        </authorList>
    </citation>
    <scope>NUCLEOTIDE SEQUENCE [LARGE SCALE GENOMIC DNA]</scope>
</reference>
<name>A0A4Y2KZR3_ARAVE</name>
<comment type="caution">
    <text evidence="2">The sequence shown here is derived from an EMBL/GenBank/DDBJ whole genome shotgun (WGS) entry which is preliminary data.</text>
</comment>
<proteinExistence type="predicted"/>
<keyword evidence="3" id="KW-1185">Reference proteome</keyword>
<evidence type="ECO:0000313" key="2">
    <source>
        <dbReference type="EMBL" id="GBN07540.1"/>
    </source>
</evidence>